<evidence type="ECO:0000313" key="1">
    <source>
        <dbReference type="EMBL" id="RHM15171.1"/>
    </source>
</evidence>
<evidence type="ECO:0000313" key="2">
    <source>
        <dbReference type="Proteomes" id="UP000284604"/>
    </source>
</evidence>
<protein>
    <submittedName>
        <fullName evidence="1">Uncharacterized protein</fullName>
    </submittedName>
</protein>
<accession>A0A415PR07</accession>
<sequence length="66" mass="8143">MYCKFSLFFCLYIQNELNLFLLTAKYIYWRKKKNKVSLSFCQYHVYFCDEKREKTDIKTSPTTFTL</sequence>
<dbReference type="Proteomes" id="UP000284604">
    <property type="component" value="Unassembled WGS sequence"/>
</dbReference>
<dbReference type="AlphaFoldDB" id="A0A415PR07"/>
<dbReference type="EMBL" id="QRPN01000040">
    <property type="protein sequence ID" value="RHM15171.1"/>
    <property type="molecule type" value="Genomic_DNA"/>
</dbReference>
<organism evidence="1 2">
    <name type="scientific">Bacteroides stercoris</name>
    <dbReference type="NCBI Taxonomy" id="46506"/>
    <lineage>
        <taxon>Bacteria</taxon>
        <taxon>Pseudomonadati</taxon>
        <taxon>Bacteroidota</taxon>
        <taxon>Bacteroidia</taxon>
        <taxon>Bacteroidales</taxon>
        <taxon>Bacteroidaceae</taxon>
        <taxon>Bacteroides</taxon>
    </lineage>
</organism>
<gene>
    <name evidence="1" type="ORF">DWZ78_16970</name>
</gene>
<comment type="caution">
    <text evidence="1">The sequence shown here is derived from an EMBL/GenBank/DDBJ whole genome shotgun (WGS) entry which is preliminary data.</text>
</comment>
<reference evidence="1 2" key="1">
    <citation type="submission" date="2018-08" db="EMBL/GenBank/DDBJ databases">
        <title>A genome reference for cultivated species of the human gut microbiota.</title>
        <authorList>
            <person name="Zou Y."/>
            <person name="Xue W."/>
            <person name="Luo G."/>
        </authorList>
    </citation>
    <scope>NUCLEOTIDE SEQUENCE [LARGE SCALE GENOMIC DNA]</scope>
    <source>
        <strain evidence="1 2">AF35-20</strain>
    </source>
</reference>
<name>A0A415PR07_BACSE</name>
<proteinExistence type="predicted"/>